<name>A0A371CML0_9APHY</name>
<gene>
    <name evidence="1" type="ORF">OH76DRAFT_213376</name>
</gene>
<protein>
    <submittedName>
        <fullName evidence="1">Uncharacterized protein</fullName>
    </submittedName>
</protein>
<evidence type="ECO:0000313" key="2">
    <source>
        <dbReference type="Proteomes" id="UP000256964"/>
    </source>
</evidence>
<reference evidence="1 2" key="1">
    <citation type="journal article" date="2018" name="Biotechnol. Biofuels">
        <title>Integrative visual omics of the white-rot fungus Polyporus brumalis exposes the biotechnological potential of its oxidative enzymes for delignifying raw plant biomass.</title>
        <authorList>
            <person name="Miyauchi S."/>
            <person name="Rancon A."/>
            <person name="Drula E."/>
            <person name="Hage H."/>
            <person name="Chaduli D."/>
            <person name="Favel A."/>
            <person name="Grisel S."/>
            <person name="Henrissat B."/>
            <person name="Herpoel-Gimbert I."/>
            <person name="Ruiz-Duenas F.J."/>
            <person name="Chevret D."/>
            <person name="Hainaut M."/>
            <person name="Lin J."/>
            <person name="Wang M."/>
            <person name="Pangilinan J."/>
            <person name="Lipzen A."/>
            <person name="Lesage-Meessen L."/>
            <person name="Navarro D."/>
            <person name="Riley R."/>
            <person name="Grigoriev I.V."/>
            <person name="Zhou S."/>
            <person name="Raouche S."/>
            <person name="Rosso M.N."/>
        </authorList>
    </citation>
    <scope>NUCLEOTIDE SEQUENCE [LARGE SCALE GENOMIC DNA]</scope>
    <source>
        <strain evidence="1 2">BRFM 1820</strain>
    </source>
</reference>
<dbReference type="AlphaFoldDB" id="A0A371CML0"/>
<keyword evidence="2" id="KW-1185">Reference proteome</keyword>
<dbReference type="Proteomes" id="UP000256964">
    <property type="component" value="Unassembled WGS sequence"/>
</dbReference>
<organism evidence="1 2">
    <name type="scientific">Lentinus brumalis</name>
    <dbReference type="NCBI Taxonomy" id="2498619"/>
    <lineage>
        <taxon>Eukaryota</taxon>
        <taxon>Fungi</taxon>
        <taxon>Dikarya</taxon>
        <taxon>Basidiomycota</taxon>
        <taxon>Agaricomycotina</taxon>
        <taxon>Agaricomycetes</taxon>
        <taxon>Polyporales</taxon>
        <taxon>Polyporaceae</taxon>
        <taxon>Lentinus</taxon>
    </lineage>
</organism>
<accession>A0A371CML0</accession>
<proteinExistence type="predicted"/>
<evidence type="ECO:0000313" key="1">
    <source>
        <dbReference type="EMBL" id="RDX41516.1"/>
    </source>
</evidence>
<dbReference type="EMBL" id="KZ857509">
    <property type="protein sequence ID" value="RDX41516.1"/>
    <property type="molecule type" value="Genomic_DNA"/>
</dbReference>
<sequence>MERSPSYARGRGGGCTYVYVAHTCVYLVLDSDPHLEGRLYPRSSSARVNLYHTTYKGRKGEAGMGKYRSDSSYICNTVRVPLGFVGRKT</sequence>